<evidence type="ECO:0000256" key="5">
    <source>
        <dbReference type="ARBA" id="ARBA00022776"/>
    </source>
</evidence>
<keyword evidence="5" id="KW-0498">Mitosis</keyword>
<dbReference type="GO" id="GO:0010997">
    <property type="term" value="F:anaphase-promoting complex binding"/>
    <property type="evidence" value="ECO:0007669"/>
    <property type="project" value="InterPro"/>
</dbReference>
<keyword evidence="3" id="KW-0132">Cell division</keyword>
<dbReference type="PROSITE" id="PS50294">
    <property type="entry name" value="WD_REPEATS_REGION"/>
    <property type="match status" value="1"/>
</dbReference>
<dbReference type="InterPro" id="IPR019775">
    <property type="entry name" value="WD40_repeat_CS"/>
</dbReference>
<feature type="repeat" description="WD" evidence="7">
    <location>
        <begin position="493"/>
        <end position="526"/>
    </location>
</feature>
<evidence type="ECO:0000256" key="7">
    <source>
        <dbReference type="PROSITE-ProRule" id="PRU00221"/>
    </source>
</evidence>
<dbReference type="PANTHER" id="PTHR19918">
    <property type="entry name" value="CELL DIVISION CYCLE 20 CDC20 FIZZY -RELATED"/>
    <property type="match status" value="1"/>
</dbReference>
<sequence>MASTRTTTTTKHQNPKTPVRIRAPLTPSLTAGFNALSLGGSPTKRRTHVQDLAGNPFLSSRPSSPVKQATNGFVVTAELQRQAGQGVIRRGGFESRMEVVKLDYFPDVQPKPSPRRAKSMTRLGPDDRFLPRARGLDDSDIAAAPMKPFHPDGSPRHVARLAEAVGIPLNQRVLKYHEAPPMPSADKDLSQQRLHARALYQRPNGTTSSTGAVTNKTRKIPTQPERVLDAPGMADDFYLNLISWSSTNILAVALSESTYVWRADTGAVTQMADTPEGTYVASVSFSNDGMFLAIGLGNGDVELWDVESGTKLRTMTGHEAQVACMSWNGHIVSSGCGDGSIWHHDVRVARHKVCELLGHAGEVCGLEWRSDGDYLASGGNDNVVNVWDGRVGDGGYSEEPVMTKRTHTAAVKGVSWCPWQPSLLATGGGTSDATLHIWNVTTGARIHSVQTAAQITSVRFAPHKKEIFTTHGYPTNSLMVHAYPTMERVAEIRDAHDARVLFSQMSPQGDVVCTGAGDENLKFWRLWEVPKKRKEKSHRTLTGESILKLR</sequence>
<reference evidence="10" key="1">
    <citation type="submission" date="2021-10" db="EMBL/GenBank/DDBJ databases">
        <title>De novo Genome Assembly of Clathrus columnatus (Basidiomycota, Fungi) Using Illumina and Nanopore Sequence Data.</title>
        <authorList>
            <person name="Ogiso-Tanaka E."/>
            <person name="Itagaki H."/>
            <person name="Hosoya T."/>
            <person name="Hosaka K."/>
        </authorList>
    </citation>
    <scope>NUCLEOTIDE SEQUENCE</scope>
    <source>
        <strain evidence="10">MO-923</strain>
    </source>
</reference>
<evidence type="ECO:0000313" key="10">
    <source>
        <dbReference type="EMBL" id="GJJ14612.1"/>
    </source>
</evidence>
<dbReference type="GO" id="GO:0005680">
    <property type="term" value="C:anaphase-promoting complex"/>
    <property type="evidence" value="ECO:0007669"/>
    <property type="project" value="TreeGrafter"/>
</dbReference>
<comment type="similarity">
    <text evidence="1">Belongs to the WD repeat CDC20/Fizzy family.</text>
</comment>
<dbReference type="InterPro" id="IPR001680">
    <property type="entry name" value="WD40_rpt"/>
</dbReference>
<keyword evidence="4" id="KW-0677">Repeat</keyword>
<evidence type="ECO:0000256" key="1">
    <source>
        <dbReference type="ARBA" id="ARBA00006445"/>
    </source>
</evidence>
<feature type="region of interest" description="Disordered" evidence="8">
    <location>
        <begin position="108"/>
        <end position="133"/>
    </location>
</feature>
<dbReference type="InterPro" id="IPR056150">
    <property type="entry name" value="WD40_CDC20-Fz"/>
</dbReference>
<protein>
    <recommendedName>
        <fullName evidence="9">CDC20/Fizzy WD40 domain-containing protein</fullName>
    </recommendedName>
</protein>
<evidence type="ECO:0000313" key="11">
    <source>
        <dbReference type="Proteomes" id="UP001050691"/>
    </source>
</evidence>
<evidence type="ECO:0000256" key="8">
    <source>
        <dbReference type="SAM" id="MobiDB-lite"/>
    </source>
</evidence>
<dbReference type="PROSITE" id="PS00678">
    <property type="entry name" value="WD_REPEATS_1"/>
    <property type="match status" value="1"/>
</dbReference>
<accession>A0AAV5AIY0</accession>
<dbReference type="InterPro" id="IPR015943">
    <property type="entry name" value="WD40/YVTN_repeat-like_dom_sf"/>
</dbReference>
<proteinExistence type="inferred from homology"/>
<dbReference type="PROSITE" id="PS50082">
    <property type="entry name" value="WD_REPEATS_2"/>
    <property type="match status" value="3"/>
</dbReference>
<dbReference type="SUPFAM" id="SSF50998">
    <property type="entry name" value="Quinoprotein alcohol dehydrogenase-like"/>
    <property type="match status" value="1"/>
</dbReference>
<feature type="compositionally biased region" description="Low complexity" evidence="8">
    <location>
        <begin position="1"/>
        <end position="10"/>
    </location>
</feature>
<dbReference type="InterPro" id="IPR011047">
    <property type="entry name" value="Quinoprotein_ADH-like_sf"/>
</dbReference>
<evidence type="ECO:0000259" key="9">
    <source>
        <dbReference type="Pfam" id="PF24807"/>
    </source>
</evidence>
<dbReference type="Pfam" id="PF24807">
    <property type="entry name" value="WD40_CDC20-Fz"/>
    <property type="match status" value="1"/>
</dbReference>
<dbReference type="GO" id="GO:1905786">
    <property type="term" value="P:positive regulation of anaphase-promoting complex-dependent catabolic process"/>
    <property type="evidence" value="ECO:0007669"/>
    <property type="project" value="TreeGrafter"/>
</dbReference>
<dbReference type="EMBL" id="BPWL01000010">
    <property type="protein sequence ID" value="GJJ14612.1"/>
    <property type="molecule type" value="Genomic_DNA"/>
</dbReference>
<keyword evidence="11" id="KW-1185">Reference proteome</keyword>
<feature type="repeat" description="WD" evidence="7">
    <location>
        <begin position="280"/>
        <end position="314"/>
    </location>
</feature>
<feature type="region of interest" description="Disordered" evidence="8">
    <location>
        <begin position="1"/>
        <end position="20"/>
    </location>
</feature>
<dbReference type="GO" id="GO:0051301">
    <property type="term" value="P:cell division"/>
    <property type="evidence" value="ECO:0007669"/>
    <property type="project" value="UniProtKB-KW"/>
</dbReference>
<dbReference type="Proteomes" id="UP001050691">
    <property type="component" value="Unassembled WGS sequence"/>
</dbReference>
<dbReference type="SMART" id="SM00320">
    <property type="entry name" value="WD40"/>
    <property type="match status" value="5"/>
</dbReference>
<name>A0AAV5AIY0_9AGAM</name>
<feature type="domain" description="CDC20/Fizzy WD40" evidence="9">
    <location>
        <begin position="228"/>
        <end position="524"/>
    </location>
</feature>
<evidence type="ECO:0000256" key="2">
    <source>
        <dbReference type="ARBA" id="ARBA00022574"/>
    </source>
</evidence>
<evidence type="ECO:0000256" key="4">
    <source>
        <dbReference type="ARBA" id="ARBA00022737"/>
    </source>
</evidence>
<dbReference type="GO" id="GO:0031145">
    <property type="term" value="P:anaphase-promoting complex-dependent catabolic process"/>
    <property type="evidence" value="ECO:0007669"/>
    <property type="project" value="TreeGrafter"/>
</dbReference>
<comment type="caution">
    <text evidence="10">The sequence shown here is derived from an EMBL/GenBank/DDBJ whole genome shotgun (WGS) entry which is preliminary data.</text>
</comment>
<dbReference type="AlphaFoldDB" id="A0AAV5AIY0"/>
<gene>
    <name evidence="10" type="ORF">Clacol_008878</name>
</gene>
<keyword evidence="6" id="KW-0131">Cell cycle</keyword>
<evidence type="ECO:0000256" key="6">
    <source>
        <dbReference type="ARBA" id="ARBA00023306"/>
    </source>
</evidence>
<dbReference type="GO" id="GO:1990757">
    <property type="term" value="F:ubiquitin ligase activator activity"/>
    <property type="evidence" value="ECO:0007669"/>
    <property type="project" value="TreeGrafter"/>
</dbReference>
<dbReference type="InterPro" id="IPR033010">
    <property type="entry name" value="Cdc20/Fizzy"/>
</dbReference>
<feature type="compositionally biased region" description="Basic and acidic residues" evidence="8">
    <location>
        <begin position="124"/>
        <end position="133"/>
    </location>
</feature>
<keyword evidence="2 7" id="KW-0853">WD repeat</keyword>
<evidence type="ECO:0000256" key="3">
    <source>
        <dbReference type="ARBA" id="ARBA00022618"/>
    </source>
</evidence>
<dbReference type="PANTHER" id="PTHR19918:SF8">
    <property type="entry name" value="FI02843P"/>
    <property type="match status" value="1"/>
</dbReference>
<dbReference type="Gene3D" id="2.130.10.10">
    <property type="entry name" value="YVTN repeat-like/Quinoprotein amine dehydrogenase"/>
    <property type="match status" value="1"/>
</dbReference>
<feature type="repeat" description="WD" evidence="7">
    <location>
        <begin position="356"/>
        <end position="388"/>
    </location>
</feature>
<organism evidence="10 11">
    <name type="scientific">Clathrus columnatus</name>
    <dbReference type="NCBI Taxonomy" id="1419009"/>
    <lineage>
        <taxon>Eukaryota</taxon>
        <taxon>Fungi</taxon>
        <taxon>Dikarya</taxon>
        <taxon>Basidiomycota</taxon>
        <taxon>Agaricomycotina</taxon>
        <taxon>Agaricomycetes</taxon>
        <taxon>Phallomycetidae</taxon>
        <taxon>Phallales</taxon>
        <taxon>Clathraceae</taxon>
        <taxon>Clathrus</taxon>
    </lineage>
</organism>